<dbReference type="RefSeq" id="WP_202855725.1">
    <property type="nucleotide sequence ID" value="NZ_JAEUGD010000023.1"/>
</dbReference>
<dbReference type="InterPro" id="IPR036890">
    <property type="entry name" value="HATPase_C_sf"/>
</dbReference>
<feature type="modified residue" description="4-aspartylphosphate" evidence="6">
    <location>
        <position position="72"/>
    </location>
</feature>
<dbReference type="CDD" id="cd00075">
    <property type="entry name" value="HATPase"/>
    <property type="match status" value="1"/>
</dbReference>
<comment type="caution">
    <text evidence="11">The sequence shown here is derived from an EMBL/GenBank/DDBJ whole genome shotgun (WGS) entry which is preliminary data.</text>
</comment>
<dbReference type="Proteomes" id="UP000614216">
    <property type="component" value="Unassembled WGS sequence"/>
</dbReference>
<dbReference type="CDD" id="cd00156">
    <property type="entry name" value="REC"/>
    <property type="match status" value="1"/>
</dbReference>
<dbReference type="SMART" id="SM00091">
    <property type="entry name" value="PAS"/>
    <property type="match status" value="3"/>
</dbReference>
<feature type="domain" description="PAS" evidence="9">
    <location>
        <begin position="412"/>
        <end position="483"/>
    </location>
</feature>
<keyword evidence="4" id="KW-0808">Transferase</keyword>
<dbReference type="SUPFAM" id="SSF55785">
    <property type="entry name" value="PYP-like sensor domain (PAS domain)"/>
    <property type="match status" value="3"/>
</dbReference>
<evidence type="ECO:0000259" key="10">
    <source>
        <dbReference type="PROSITE" id="PS50113"/>
    </source>
</evidence>
<dbReference type="PROSITE" id="PS50112">
    <property type="entry name" value="PAS"/>
    <property type="match status" value="3"/>
</dbReference>
<evidence type="ECO:0000256" key="1">
    <source>
        <dbReference type="ARBA" id="ARBA00000085"/>
    </source>
</evidence>
<dbReference type="FunFam" id="3.30.565.10:FF:000006">
    <property type="entry name" value="Sensor histidine kinase WalK"/>
    <property type="match status" value="1"/>
</dbReference>
<evidence type="ECO:0000256" key="5">
    <source>
        <dbReference type="ARBA" id="ARBA00022777"/>
    </source>
</evidence>
<dbReference type="InterPro" id="IPR001789">
    <property type="entry name" value="Sig_transdc_resp-reg_receiver"/>
</dbReference>
<evidence type="ECO:0000256" key="6">
    <source>
        <dbReference type="PROSITE-ProRule" id="PRU00169"/>
    </source>
</evidence>
<dbReference type="GO" id="GO:0000155">
    <property type="term" value="F:phosphorelay sensor kinase activity"/>
    <property type="evidence" value="ECO:0007669"/>
    <property type="project" value="InterPro"/>
</dbReference>
<feature type="domain" description="PAC" evidence="10">
    <location>
        <begin position="358"/>
        <end position="411"/>
    </location>
</feature>
<dbReference type="InterPro" id="IPR003661">
    <property type="entry name" value="HisK_dim/P_dom"/>
</dbReference>
<dbReference type="EC" id="2.7.13.3" evidence="2"/>
<dbReference type="SMART" id="SM00448">
    <property type="entry name" value="REC"/>
    <property type="match status" value="1"/>
</dbReference>
<keyword evidence="5" id="KW-0418">Kinase</keyword>
<evidence type="ECO:0000313" key="11">
    <source>
        <dbReference type="EMBL" id="MBL6446184.1"/>
    </source>
</evidence>
<feature type="domain" description="Response regulatory" evidence="8">
    <location>
        <begin position="21"/>
        <end position="137"/>
    </location>
</feature>
<keyword evidence="3 6" id="KW-0597">Phosphoprotein</keyword>
<dbReference type="InterPro" id="IPR000014">
    <property type="entry name" value="PAS"/>
</dbReference>
<dbReference type="SUPFAM" id="SSF52172">
    <property type="entry name" value="CheY-like"/>
    <property type="match status" value="1"/>
</dbReference>
<dbReference type="Pfam" id="PF00989">
    <property type="entry name" value="PAS"/>
    <property type="match status" value="1"/>
</dbReference>
<dbReference type="AlphaFoldDB" id="A0A937FUK3"/>
<protein>
    <recommendedName>
        <fullName evidence="2">histidine kinase</fullName>
        <ecNumber evidence="2">2.7.13.3</ecNumber>
    </recommendedName>
</protein>
<evidence type="ECO:0000256" key="3">
    <source>
        <dbReference type="ARBA" id="ARBA00022553"/>
    </source>
</evidence>
<organism evidence="11 12">
    <name type="scientific">Fulvivirga marina</name>
    <dbReference type="NCBI Taxonomy" id="2494733"/>
    <lineage>
        <taxon>Bacteria</taxon>
        <taxon>Pseudomonadati</taxon>
        <taxon>Bacteroidota</taxon>
        <taxon>Cytophagia</taxon>
        <taxon>Cytophagales</taxon>
        <taxon>Fulvivirgaceae</taxon>
        <taxon>Fulvivirga</taxon>
    </lineage>
</organism>
<dbReference type="SUPFAM" id="SSF55874">
    <property type="entry name" value="ATPase domain of HSP90 chaperone/DNA topoisomerase II/histidine kinase"/>
    <property type="match status" value="1"/>
</dbReference>
<dbReference type="PANTHER" id="PTHR43304">
    <property type="entry name" value="PHYTOCHROME-LIKE PROTEIN CPH1"/>
    <property type="match status" value="1"/>
</dbReference>
<name>A0A937FUK3_9BACT</name>
<feature type="domain" description="Histidine kinase" evidence="7">
    <location>
        <begin position="567"/>
        <end position="783"/>
    </location>
</feature>
<dbReference type="PROSITE" id="PS50113">
    <property type="entry name" value="PAC"/>
    <property type="match status" value="3"/>
</dbReference>
<evidence type="ECO:0000256" key="4">
    <source>
        <dbReference type="ARBA" id="ARBA00022679"/>
    </source>
</evidence>
<dbReference type="InterPro" id="IPR035965">
    <property type="entry name" value="PAS-like_dom_sf"/>
</dbReference>
<dbReference type="InterPro" id="IPR052162">
    <property type="entry name" value="Sensor_kinase/Photoreceptor"/>
</dbReference>
<dbReference type="InterPro" id="IPR036097">
    <property type="entry name" value="HisK_dim/P_sf"/>
</dbReference>
<dbReference type="Gene3D" id="3.30.565.10">
    <property type="entry name" value="Histidine kinase-like ATPase, C-terminal domain"/>
    <property type="match status" value="1"/>
</dbReference>
<dbReference type="InterPro" id="IPR013767">
    <property type="entry name" value="PAS_fold"/>
</dbReference>
<gene>
    <name evidence="11" type="ORF">JMN32_07685</name>
</gene>
<dbReference type="Pfam" id="PF00512">
    <property type="entry name" value="HisKA"/>
    <property type="match status" value="1"/>
</dbReference>
<dbReference type="NCBIfam" id="TIGR00229">
    <property type="entry name" value="sensory_box"/>
    <property type="match status" value="2"/>
</dbReference>
<dbReference type="PROSITE" id="PS50109">
    <property type="entry name" value="HIS_KIN"/>
    <property type="match status" value="1"/>
</dbReference>
<dbReference type="Gene3D" id="3.40.50.2300">
    <property type="match status" value="1"/>
</dbReference>
<dbReference type="SMART" id="SM00388">
    <property type="entry name" value="HisKA"/>
    <property type="match status" value="1"/>
</dbReference>
<dbReference type="SUPFAM" id="SSF47384">
    <property type="entry name" value="Homodimeric domain of signal transducing histidine kinase"/>
    <property type="match status" value="1"/>
</dbReference>
<dbReference type="Pfam" id="PF02518">
    <property type="entry name" value="HATPase_c"/>
    <property type="match status" value="1"/>
</dbReference>
<dbReference type="InterPro" id="IPR001610">
    <property type="entry name" value="PAC"/>
</dbReference>
<evidence type="ECO:0000259" key="8">
    <source>
        <dbReference type="PROSITE" id="PS50110"/>
    </source>
</evidence>
<evidence type="ECO:0000259" key="9">
    <source>
        <dbReference type="PROSITE" id="PS50112"/>
    </source>
</evidence>
<evidence type="ECO:0000256" key="2">
    <source>
        <dbReference type="ARBA" id="ARBA00012438"/>
    </source>
</evidence>
<dbReference type="InterPro" id="IPR011006">
    <property type="entry name" value="CheY-like_superfamily"/>
</dbReference>
<dbReference type="Gene3D" id="1.10.287.130">
    <property type="match status" value="1"/>
</dbReference>
<reference evidence="11" key="1">
    <citation type="submission" date="2021-01" db="EMBL/GenBank/DDBJ databases">
        <title>Fulvivirga kasyanovii gen. nov., sp nov., a novel member of the phylum Bacteroidetes isolated from seawater in a mussel farm.</title>
        <authorList>
            <person name="Zhao L.-H."/>
            <person name="Wang Z.-J."/>
        </authorList>
    </citation>
    <scope>NUCLEOTIDE SEQUENCE</scope>
    <source>
        <strain evidence="11">29W222</strain>
    </source>
</reference>
<accession>A0A937FUK3</accession>
<keyword evidence="12" id="KW-1185">Reference proteome</keyword>
<sequence length="789" mass="90186">MKIKEKQEFAKTQVNRWKPINVVIIEDSEDDYELIKRRVRHEGYQINAIRVETADEYEAALDKEEWDVIISDNSLPHFNAKSALEITRKKYPHMPFIIVSGTIGEEAAVEAMRLGANDYLLKNDMARLMPVIEREIRDAELIKAKSLADMALEESQERYRLLAENIQDLVCLHSSDSTYLWVGPSTDRILGYHAEELIGKKHLDLIHPQDLKEKNISPFDQKAEGECKPISYRMRRKDGVYIYVETMVQHVYEEDRLIRIVSTSRDITEQKLAHNLLIESEAKYQGVIESIAEGLVLYDDKGRIVTFNKSASKILRSKTTNARKFEEELTDRYRFFKPNMEVFPSDNFPSKVTLRTGKPCSQIIMGAKDRGDLIWLSINSEPFLQPNGRLGVVVSFSDITEQKLYEDRVTSVARELTTLIDTANAPIFGIDWNGRINEWNQVSAKLTGYSKTEVLGKKLIDEFILDGYKVAVTDLLKNALRGKEVTNYELPIYTRTGKVVTILFNAAPRRNLSSEIIGVIGVGQNITELIEYRERLEMKVAERTKELNEALLKEKELVALKSKFVSMASHEFRTPLSTITFATNFIKRYKAKLSIDEMERKLDKIEEQVGHMTYLLDDVLLIGKSESGKIRLHRIVVNIKDFCKKIIEEVTHSTKKTHKILFSIATEERDIAIDEKLLRNILINLLTNAIKFSPGKDRVLLDVICAHGMLNMQVKDWGMGIEREDQEKIFEPFHRTNSAGAIQGTGLGLSIVKKAVELQKGSVEIDSEVGKGTKIKIQIPLVDEKDISY</sequence>
<dbReference type="CDD" id="cd00130">
    <property type="entry name" value="PAS"/>
    <property type="match status" value="2"/>
</dbReference>
<comment type="catalytic activity">
    <reaction evidence="1">
        <text>ATP + protein L-histidine = ADP + protein N-phospho-L-histidine.</text>
        <dbReference type="EC" id="2.7.13.3"/>
    </reaction>
</comment>
<feature type="domain" description="PAC" evidence="10">
    <location>
        <begin position="486"/>
        <end position="538"/>
    </location>
</feature>
<dbReference type="GO" id="GO:0006355">
    <property type="term" value="P:regulation of DNA-templated transcription"/>
    <property type="evidence" value="ECO:0007669"/>
    <property type="project" value="InterPro"/>
</dbReference>
<feature type="domain" description="PAS" evidence="9">
    <location>
        <begin position="280"/>
        <end position="315"/>
    </location>
</feature>
<dbReference type="EMBL" id="JAEUGD010000023">
    <property type="protein sequence ID" value="MBL6446184.1"/>
    <property type="molecule type" value="Genomic_DNA"/>
</dbReference>
<dbReference type="Pfam" id="PF08447">
    <property type="entry name" value="PAS_3"/>
    <property type="match status" value="1"/>
</dbReference>
<dbReference type="SMART" id="SM00387">
    <property type="entry name" value="HATPase_c"/>
    <property type="match status" value="1"/>
</dbReference>
<dbReference type="InterPro" id="IPR004358">
    <property type="entry name" value="Sig_transdc_His_kin-like_C"/>
</dbReference>
<feature type="domain" description="PAS" evidence="9">
    <location>
        <begin position="155"/>
        <end position="210"/>
    </location>
</feature>
<feature type="domain" description="PAC" evidence="10">
    <location>
        <begin position="228"/>
        <end position="279"/>
    </location>
</feature>
<dbReference type="SMART" id="SM00086">
    <property type="entry name" value="PAC"/>
    <property type="match status" value="3"/>
</dbReference>
<dbReference type="CDD" id="cd00082">
    <property type="entry name" value="HisKA"/>
    <property type="match status" value="1"/>
</dbReference>
<dbReference type="PROSITE" id="PS50110">
    <property type="entry name" value="RESPONSE_REGULATORY"/>
    <property type="match status" value="1"/>
</dbReference>
<dbReference type="InterPro" id="IPR013655">
    <property type="entry name" value="PAS_fold_3"/>
</dbReference>
<dbReference type="InterPro" id="IPR000700">
    <property type="entry name" value="PAS-assoc_C"/>
</dbReference>
<dbReference type="Pfam" id="PF13426">
    <property type="entry name" value="PAS_9"/>
    <property type="match status" value="1"/>
</dbReference>
<dbReference type="InterPro" id="IPR003594">
    <property type="entry name" value="HATPase_dom"/>
</dbReference>
<evidence type="ECO:0000259" key="7">
    <source>
        <dbReference type="PROSITE" id="PS50109"/>
    </source>
</evidence>
<dbReference type="PRINTS" id="PR00344">
    <property type="entry name" value="BCTRLSENSOR"/>
</dbReference>
<evidence type="ECO:0000313" key="12">
    <source>
        <dbReference type="Proteomes" id="UP000614216"/>
    </source>
</evidence>
<dbReference type="Gene3D" id="3.30.450.20">
    <property type="entry name" value="PAS domain"/>
    <property type="match status" value="3"/>
</dbReference>
<proteinExistence type="predicted"/>
<dbReference type="PANTHER" id="PTHR43304:SF1">
    <property type="entry name" value="PAC DOMAIN-CONTAINING PROTEIN"/>
    <property type="match status" value="1"/>
</dbReference>
<dbReference type="InterPro" id="IPR005467">
    <property type="entry name" value="His_kinase_dom"/>
</dbReference>
<dbReference type="Pfam" id="PF00072">
    <property type="entry name" value="Response_reg"/>
    <property type="match status" value="1"/>
</dbReference>